<organism evidence="2 3">
    <name type="scientific">Candidatus Dojkabacteria bacterium HGW-Dojkabacteria-1</name>
    <dbReference type="NCBI Taxonomy" id="2013761"/>
    <lineage>
        <taxon>Bacteria</taxon>
        <taxon>Candidatus Dojkabacteria</taxon>
    </lineage>
</organism>
<evidence type="ECO:0000313" key="2">
    <source>
        <dbReference type="EMBL" id="PKN02775.1"/>
    </source>
</evidence>
<dbReference type="Proteomes" id="UP000233417">
    <property type="component" value="Unassembled WGS sequence"/>
</dbReference>
<dbReference type="AlphaFoldDB" id="A0A2N2F3I1"/>
<keyword evidence="1" id="KW-0812">Transmembrane</keyword>
<keyword evidence="1" id="KW-1133">Transmembrane helix</keyword>
<proteinExistence type="predicted"/>
<protein>
    <submittedName>
        <fullName evidence="2">Uncharacterized protein</fullName>
    </submittedName>
</protein>
<evidence type="ECO:0000313" key="3">
    <source>
        <dbReference type="Proteomes" id="UP000233417"/>
    </source>
</evidence>
<dbReference type="EMBL" id="PHAO01000001">
    <property type="protein sequence ID" value="PKN02775.1"/>
    <property type="molecule type" value="Genomic_DNA"/>
</dbReference>
<gene>
    <name evidence="2" type="ORF">CVU76_01960</name>
</gene>
<keyword evidence="1" id="KW-0472">Membrane</keyword>
<comment type="caution">
    <text evidence="2">The sequence shown here is derived from an EMBL/GenBank/DDBJ whole genome shotgun (WGS) entry which is preliminary data.</text>
</comment>
<reference evidence="2 3" key="1">
    <citation type="journal article" date="2017" name="ISME J.">
        <title>Potential for microbial H2 and metal transformations associated with novel bacteria and archaea in deep terrestrial subsurface sediments.</title>
        <authorList>
            <person name="Hernsdorf A.W."/>
            <person name="Amano Y."/>
            <person name="Miyakawa K."/>
            <person name="Ise K."/>
            <person name="Suzuki Y."/>
            <person name="Anantharaman K."/>
            <person name="Probst A."/>
            <person name="Burstein D."/>
            <person name="Thomas B.C."/>
            <person name="Banfield J.F."/>
        </authorList>
    </citation>
    <scope>NUCLEOTIDE SEQUENCE [LARGE SCALE GENOMIC DNA]</scope>
    <source>
        <strain evidence="2">HGW-Dojkabacteria-1</strain>
    </source>
</reference>
<name>A0A2N2F3I1_9BACT</name>
<accession>A0A2N2F3I1</accession>
<evidence type="ECO:0000256" key="1">
    <source>
        <dbReference type="SAM" id="Phobius"/>
    </source>
</evidence>
<sequence length="82" mass="9315">MRIFMIAITIFFLFSFPLSQSYAQIEDSDQFVEIEERTTEEVDADIPVVTQPSVSPVLIILSLIGIGLFLSLGYNLIKRFNL</sequence>
<feature type="transmembrane region" description="Helical" evidence="1">
    <location>
        <begin position="57"/>
        <end position="77"/>
    </location>
</feature>